<evidence type="ECO:0000313" key="3">
    <source>
        <dbReference type="Proteomes" id="UP000002051"/>
    </source>
</evidence>
<evidence type="ECO:0000313" key="1">
    <source>
        <dbReference type="EMBL" id="KEH40697.1"/>
    </source>
</evidence>
<dbReference type="HOGENOM" id="CLU_2200825_0_0_1"/>
<reference evidence="1 3" key="1">
    <citation type="journal article" date="2011" name="Nature">
        <title>The Medicago genome provides insight into the evolution of rhizobial symbioses.</title>
        <authorList>
            <person name="Young N.D."/>
            <person name="Debelle F."/>
            <person name="Oldroyd G.E."/>
            <person name="Geurts R."/>
            <person name="Cannon S.B."/>
            <person name="Udvardi M.K."/>
            <person name="Benedito V.A."/>
            <person name="Mayer K.F."/>
            <person name="Gouzy J."/>
            <person name="Schoof H."/>
            <person name="Van de Peer Y."/>
            <person name="Proost S."/>
            <person name="Cook D.R."/>
            <person name="Meyers B.C."/>
            <person name="Spannagl M."/>
            <person name="Cheung F."/>
            <person name="De Mita S."/>
            <person name="Krishnakumar V."/>
            <person name="Gundlach H."/>
            <person name="Zhou S."/>
            <person name="Mudge J."/>
            <person name="Bharti A.K."/>
            <person name="Murray J.D."/>
            <person name="Naoumkina M.A."/>
            <person name="Rosen B."/>
            <person name="Silverstein K.A."/>
            <person name="Tang H."/>
            <person name="Rombauts S."/>
            <person name="Zhao P.X."/>
            <person name="Zhou P."/>
            <person name="Barbe V."/>
            <person name="Bardou P."/>
            <person name="Bechner M."/>
            <person name="Bellec A."/>
            <person name="Berger A."/>
            <person name="Berges H."/>
            <person name="Bidwell S."/>
            <person name="Bisseling T."/>
            <person name="Choisne N."/>
            <person name="Couloux A."/>
            <person name="Denny R."/>
            <person name="Deshpande S."/>
            <person name="Dai X."/>
            <person name="Doyle J.J."/>
            <person name="Dudez A.M."/>
            <person name="Farmer A.D."/>
            <person name="Fouteau S."/>
            <person name="Franken C."/>
            <person name="Gibelin C."/>
            <person name="Gish J."/>
            <person name="Goldstein S."/>
            <person name="Gonzalez A.J."/>
            <person name="Green P.J."/>
            <person name="Hallab A."/>
            <person name="Hartog M."/>
            <person name="Hua A."/>
            <person name="Humphray S.J."/>
            <person name="Jeong D.H."/>
            <person name="Jing Y."/>
            <person name="Jocker A."/>
            <person name="Kenton S.M."/>
            <person name="Kim D.J."/>
            <person name="Klee K."/>
            <person name="Lai H."/>
            <person name="Lang C."/>
            <person name="Lin S."/>
            <person name="Macmil S.L."/>
            <person name="Magdelenat G."/>
            <person name="Matthews L."/>
            <person name="McCorrison J."/>
            <person name="Monaghan E.L."/>
            <person name="Mun J.H."/>
            <person name="Najar F.Z."/>
            <person name="Nicholson C."/>
            <person name="Noirot C."/>
            <person name="O'Bleness M."/>
            <person name="Paule C.R."/>
            <person name="Poulain J."/>
            <person name="Prion F."/>
            <person name="Qin B."/>
            <person name="Qu C."/>
            <person name="Retzel E.F."/>
            <person name="Riddle C."/>
            <person name="Sallet E."/>
            <person name="Samain S."/>
            <person name="Samson N."/>
            <person name="Sanders I."/>
            <person name="Saurat O."/>
            <person name="Scarpelli C."/>
            <person name="Schiex T."/>
            <person name="Segurens B."/>
            <person name="Severin A.J."/>
            <person name="Sherrier D.J."/>
            <person name="Shi R."/>
            <person name="Sims S."/>
            <person name="Singer S.R."/>
            <person name="Sinharoy S."/>
            <person name="Sterck L."/>
            <person name="Viollet A."/>
            <person name="Wang B.B."/>
            <person name="Wang K."/>
            <person name="Wang M."/>
            <person name="Wang X."/>
            <person name="Warfsmann J."/>
            <person name="Weissenbach J."/>
            <person name="White D.D."/>
            <person name="White J.D."/>
            <person name="Wiley G.B."/>
            <person name="Wincker P."/>
            <person name="Xing Y."/>
            <person name="Yang L."/>
            <person name="Yao Z."/>
            <person name="Ying F."/>
            <person name="Zhai J."/>
            <person name="Zhou L."/>
            <person name="Zuber A."/>
            <person name="Denarie J."/>
            <person name="Dixon R.A."/>
            <person name="May G.D."/>
            <person name="Schwartz D.C."/>
            <person name="Rogers J."/>
            <person name="Quetier F."/>
            <person name="Town C.D."/>
            <person name="Roe B.A."/>
        </authorList>
    </citation>
    <scope>NUCLEOTIDE SEQUENCE [LARGE SCALE GENOMIC DNA]</scope>
    <source>
        <strain evidence="1">A17</strain>
        <strain evidence="2 3">cv. Jemalong A17</strain>
    </source>
</reference>
<sequence>MRSLLSSWRSMVTAIAKSKDLKTMEIDYMIRTLRAREDNQIKKCKMTVSKASEVHHEATDEYEIMENPKDQHFCEEEVEDELTLILKKIRRMLKMRDKLKKTFPFRKE</sequence>
<protein>
    <submittedName>
        <fullName evidence="1 2">Uncharacterized protein</fullName>
    </submittedName>
</protein>
<dbReference type="EnsemblPlants" id="KEH40697">
    <property type="protein sequence ID" value="KEH40697"/>
    <property type="gene ID" value="MTR_1g033490"/>
</dbReference>
<proteinExistence type="predicted"/>
<accession>A0A072VFW3</accession>
<name>A0A072VFW3_MEDTR</name>
<keyword evidence="3" id="KW-1185">Reference proteome</keyword>
<evidence type="ECO:0000313" key="2">
    <source>
        <dbReference type="EnsemblPlants" id="KEH40697"/>
    </source>
</evidence>
<dbReference type="Proteomes" id="UP000002051">
    <property type="component" value="Unassembled WGS sequence"/>
</dbReference>
<reference evidence="2" key="3">
    <citation type="submission" date="2015-04" db="UniProtKB">
        <authorList>
            <consortium name="EnsemblPlants"/>
        </authorList>
    </citation>
    <scope>IDENTIFICATION</scope>
    <source>
        <strain evidence="2">cv. Jemalong A17</strain>
    </source>
</reference>
<gene>
    <name evidence="1" type="ordered locus">MTR_1g033490</name>
</gene>
<organism evidence="1 3">
    <name type="scientific">Medicago truncatula</name>
    <name type="common">Barrel medic</name>
    <name type="synonym">Medicago tribuloides</name>
    <dbReference type="NCBI Taxonomy" id="3880"/>
    <lineage>
        <taxon>Eukaryota</taxon>
        <taxon>Viridiplantae</taxon>
        <taxon>Streptophyta</taxon>
        <taxon>Embryophyta</taxon>
        <taxon>Tracheophyta</taxon>
        <taxon>Spermatophyta</taxon>
        <taxon>Magnoliopsida</taxon>
        <taxon>eudicotyledons</taxon>
        <taxon>Gunneridae</taxon>
        <taxon>Pentapetalae</taxon>
        <taxon>rosids</taxon>
        <taxon>fabids</taxon>
        <taxon>Fabales</taxon>
        <taxon>Fabaceae</taxon>
        <taxon>Papilionoideae</taxon>
        <taxon>50 kb inversion clade</taxon>
        <taxon>NPAAA clade</taxon>
        <taxon>Hologalegina</taxon>
        <taxon>IRL clade</taxon>
        <taxon>Trifolieae</taxon>
        <taxon>Medicago</taxon>
    </lineage>
</organism>
<dbReference type="EMBL" id="CM001217">
    <property type="protein sequence ID" value="KEH40697.1"/>
    <property type="molecule type" value="Genomic_DNA"/>
</dbReference>
<reference evidence="1 3" key="2">
    <citation type="journal article" date="2014" name="BMC Genomics">
        <title>An improved genome release (version Mt4.0) for the model legume Medicago truncatula.</title>
        <authorList>
            <person name="Tang H."/>
            <person name="Krishnakumar V."/>
            <person name="Bidwell S."/>
            <person name="Rosen B."/>
            <person name="Chan A."/>
            <person name="Zhou S."/>
            <person name="Gentzbittel L."/>
            <person name="Childs K.L."/>
            <person name="Yandell M."/>
            <person name="Gundlach H."/>
            <person name="Mayer K.F."/>
            <person name="Schwartz D.C."/>
            <person name="Town C.D."/>
        </authorList>
    </citation>
    <scope>GENOME REANNOTATION</scope>
    <source>
        <strain evidence="1">A17</strain>
        <strain evidence="2 3">cv. Jemalong A17</strain>
    </source>
</reference>
<dbReference type="AlphaFoldDB" id="A0A072VFW3"/>